<reference evidence="3 4" key="1">
    <citation type="submission" date="2020-08" db="EMBL/GenBank/DDBJ databases">
        <title>Whole genome shotgun sequence of Actinocatenispora thailandica NBRC 105041.</title>
        <authorList>
            <person name="Komaki H."/>
            <person name="Tamura T."/>
        </authorList>
    </citation>
    <scope>NUCLEOTIDE SEQUENCE [LARGE SCALE GENOMIC DNA]</scope>
    <source>
        <strain evidence="3 4">NBRC 105041</strain>
    </source>
</reference>
<feature type="domain" description="Glycosyl hydrolase family 92" evidence="2">
    <location>
        <begin position="1"/>
        <end position="207"/>
    </location>
</feature>
<evidence type="ECO:0000256" key="1">
    <source>
        <dbReference type="SAM" id="MobiDB-lite"/>
    </source>
</evidence>
<feature type="region of interest" description="Disordered" evidence="1">
    <location>
        <begin position="213"/>
        <end position="249"/>
    </location>
</feature>
<dbReference type="PANTHER" id="PTHR12143:SF39">
    <property type="entry name" value="SECRETED PROTEIN"/>
    <property type="match status" value="1"/>
</dbReference>
<gene>
    <name evidence="3" type="ORF">Athai_41170</name>
</gene>
<accession>A0A7R7DRR8</accession>
<dbReference type="GO" id="GO:0005829">
    <property type="term" value="C:cytosol"/>
    <property type="evidence" value="ECO:0007669"/>
    <property type="project" value="TreeGrafter"/>
</dbReference>
<dbReference type="FunFam" id="3.30.2080.10:FF:000001">
    <property type="entry name" value="Alpha-1,2-mannosidase subfamily"/>
    <property type="match status" value="1"/>
</dbReference>
<sequence length="524" mass="54118">MQARQSNGEWVPGFSPGTGTGMVEGTAAQYTPMVPHNLNALILAKGGAAGYEKYLDSLFTSIDHPGPTNADLSNEPSIEIPWEYDYVGAPWKTQRVVREAQQQLYFDAPVGQFGNDDLGAMSSWYVFSELGMYPETPGTDVLALGSPVFQKAVVALPGGDKLTITAPNASVENAYVNGLKLGGRSVDKPWLRYRDLADGGTLNYDLTSIPNKSWGSDPADAPPSDGTGQQATFTSVSPSDGTVIEPGGTGQFQVKVTNVSDQPISVSWTGKGDDGVGVSPASGSLDVAARSTASAPVTVTAGQTEGRYTVSFDLKTADGTQLDPASAHLSVAKPGELWPYYTNAGISDDGKPSSASLDTSGYAYSAQALAADGLKAGEPVTVNGIGYTWPDAASGELDNIEAAGQTIPLVVPDGAKQLGILGSATNADESGAVGDLVVHYTDGSTQKLTLGFSDWTLGAGGYDPLPGDTTVASMPYRNSTSGSKENVDTYVFATSGALTAGKTVASVTLPNPSATMHIFAIGLA</sequence>
<dbReference type="InterPro" id="IPR012939">
    <property type="entry name" value="Glyco_hydro_92"/>
</dbReference>
<evidence type="ECO:0000313" key="3">
    <source>
        <dbReference type="EMBL" id="BCJ36614.1"/>
    </source>
</evidence>
<dbReference type="KEGG" id="atl:Athai_41170"/>
<dbReference type="Gene3D" id="2.60.40.10">
    <property type="entry name" value="Immunoglobulins"/>
    <property type="match status" value="1"/>
</dbReference>
<dbReference type="InterPro" id="IPR013783">
    <property type="entry name" value="Ig-like_fold"/>
</dbReference>
<feature type="compositionally biased region" description="Polar residues" evidence="1">
    <location>
        <begin position="226"/>
        <end position="240"/>
    </location>
</feature>
<dbReference type="EMBL" id="AP023355">
    <property type="protein sequence ID" value="BCJ36614.1"/>
    <property type="molecule type" value="Genomic_DNA"/>
</dbReference>
<proteinExistence type="predicted"/>
<name>A0A7R7DRR8_9ACTN</name>
<dbReference type="GO" id="GO:0000224">
    <property type="term" value="F:peptide-N4-(N-acetyl-beta-glucosaminyl)asparagine amidase activity"/>
    <property type="evidence" value="ECO:0007669"/>
    <property type="project" value="TreeGrafter"/>
</dbReference>
<dbReference type="PANTHER" id="PTHR12143">
    <property type="entry name" value="PEPTIDE N-GLYCANASE PNGASE -RELATED"/>
    <property type="match status" value="1"/>
</dbReference>
<dbReference type="GO" id="GO:0005975">
    <property type="term" value="P:carbohydrate metabolic process"/>
    <property type="evidence" value="ECO:0007669"/>
    <property type="project" value="UniProtKB-ARBA"/>
</dbReference>
<dbReference type="Gene3D" id="3.30.2080.10">
    <property type="entry name" value="GH92 mannosidase domain"/>
    <property type="match status" value="1"/>
</dbReference>
<dbReference type="InterPro" id="IPR050883">
    <property type="entry name" value="PNGase"/>
</dbReference>
<evidence type="ECO:0000259" key="2">
    <source>
        <dbReference type="Pfam" id="PF07971"/>
    </source>
</evidence>
<evidence type="ECO:0000313" key="4">
    <source>
        <dbReference type="Proteomes" id="UP000611640"/>
    </source>
</evidence>
<dbReference type="AlphaFoldDB" id="A0A7R7DRR8"/>
<keyword evidence="4" id="KW-1185">Reference proteome</keyword>
<protein>
    <recommendedName>
        <fullName evidence="2">Glycosyl hydrolase family 92 domain-containing protein</fullName>
    </recommendedName>
</protein>
<dbReference type="Proteomes" id="UP000611640">
    <property type="component" value="Chromosome"/>
</dbReference>
<dbReference type="GO" id="GO:0006516">
    <property type="term" value="P:glycoprotein catabolic process"/>
    <property type="evidence" value="ECO:0007669"/>
    <property type="project" value="TreeGrafter"/>
</dbReference>
<dbReference type="Pfam" id="PF07971">
    <property type="entry name" value="Glyco_hydro_92"/>
    <property type="match status" value="1"/>
</dbReference>
<organism evidence="3 4">
    <name type="scientific">Actinocatenispora thailandica</name>
    <dbReference type="NCBI Taxonomy" id="227318"/>
    <lineage>
        <taxon>Bacteria</taxon>
        <taxon>Bacillati</taxon>
        <taxon>Actinomycetota</taxon>
        <taxon>Actinomycetes</taxon>
        <taxon>Micromonosporales</taxon>
        <taxon>Micromonosporaceae</taxon>
        <taxon>Actinocatenispora</taxon>
    </lineage>
</organism>